<evidence type="ECO:0000256" key="7">
    <source>
        <dbReference type="PIRSR" id="PIRSR618044-2"/>
    </source>
</evidence>
<accession>A0AAT9GAI9</accession>
<gene>
    <name evidence="10" type="ORF">DMENIID0002_14920</name>
</gene>
<dbReference type="Pfam" id="PF00768">
    <property type="entry name" value="Peptidase_S11"/>
    <property type="match status" value="1"/>
</dbReference>
<keyword evidence="2" id="KW-0732">Signal</keyword>
<evidence type="ECO:0000313" key="10">
    <source>
        <dbReference type="EMBL" id="BFD46846.1"/>
    </source>
</evidence>
<dbReference type="AlphaFoldDB" id="A0AAT9GAI9"/>
<dbReference type="PANTHER" id="PTHR21581">
    <property type="entry name" value="D-ALANYL-D-ALANINE CARBOXYPEPTIDASE"/>
    <property type="match status" value="1"/>
</dbReference>
<dbReference type="GO" id="GO:0006508">
    <property type="term" value="P:proteolysis"/>
    <property type="evidence" value="ECO:0007669"/>
    <property type="project" value="InterPro"/>
</dbReference>
<evidence type="ECO:0000256" key="1">
    <source>
        <dbReference type="ARBA" id="ARBA00007164"/>
    </source>
</evidence>
<evidence type="ECO:0000259" key="9">
    <source>
        <dbReference type="Pfam" id="PF00768"/>
    </source>
</evidence>
<evidence type="ECO:0000256" key="5">
    <source>
        <dbReference type="ARBA" id="ARBA00022984"/>
    </source>
</evidence>
<dbReference type="GO" id="GO:0009252">
    <property type="term" value="P:peptidoglycan biosynthetic process"/>
    <property type="evidence" value="ECO:0007669"/>
    <property type="project" value="UniProtKB-KW"/>
</dbReference>
<keyword evidence="3" id="KW-0378">Hydrolase</keyword>
<dbReference type="GO" id="GO:0009002">
    <property type="term" value="F:serine-type D-Ala-D-Ala carboxypeptidase activity"/>
    <property type="evidence" value="ECO:0007669"/>
    <property type="project" value="InterPro"/>
</dbReference>
<dbReference type="SUPFAM" id="SSF56601">
    <property type="entry name" value="beta-lactamase/transpeptidase-like"/>
    <property type="match status" value="1"/>
</dbReference>
<dbReference type="InterPro" id="IPR012338">
    <property type="entry name" value="Beta-lactam/transpept-like"/>
</dbReference>
<evidence type="ECO:0000256" key="3">
    <source>
        <dbReference type="ARBA" id="ARBA00022801"/>
    </source>
</evidence>
<dbReference type="PRINTS" id="PR00725">
    <property type="entry name" value="DADACBPTASE1"/>
</dbReference>
<evidence type="ECO:0000256" key="8">
    <source>
        <dbReference type="RuleBase" id="RU004016"/>
    </source>
</evidence>
<protein>
    <recommendedName>
        <fullName evidence="9">Peptidase S11 D-alanyl-D-alanine carboxypeptidase A N-terminal domain-containing protein</fullName>
    </recommendedName>
</protein>
<dbReference type="EMBL" id="AP029170">
    <property type="protein sequence ID" value="BFD46846.1"/>
    <property type="molecule type" value="Genomic_DNA"/>
</dbReference>
<name>A0AAT9GAI9_9RICK</name>
<dbReference type="GO" id="GO:0071555">
    <property type="term" value="P:cell wall organization"/>
    <property type="evidence" value="ECO:0007669"/>
    <property type="project" value="UniProtKB-KW"/>
</dbReference>
<keyword evidence="4" id="KW-0133">Cell shape</keyword>
<keyword evidence="5" id="KW-0573">Peptidoglycan synthesis</keyword>
<proteinExistence type="inferred from homology"/>
<dbReference type="Gene3D" id="3.40.710.10">
    <property type="entry name" value="DD-peptidase/beta-lactamase superfamily"/>
    <property type="match status" value="1"/>
</dbReference>
<reference evidence="10" key="1">
    <citation type="submission" date="2024-01" db="EMBL/GenBank/DDBJ databases">
        <title>Sequencing the genomes of a sandfly, Sergentomyia squamirostris, and its two endosymbionts.</title>
        <authorList>
            <person name="Itokawa K."/>
            <person name="Sanjoba C."/>
        </authorList>
    </citation>
    <scope>NUCLEOTIDE SEQUENCE</scope>
    <source>
        <strain evidence="10">RiSSQ</strain>
    </source>
</reference>
<keyword evidence="6" id="KW-0961">Cell wall biogenesis/degradation</keyword>
<dbReference type="PANTHER" id="PTHR21581:SF6">
    <property type="entry name" value="TRAFFICKING PROTEIN PARTICLE COMPLEX SUBUNIT 12"/>
    <property type="match status" value="1"/>
</dbReference>
<evidence type="ECO:0000256" key="6">
    <source>
        <dbReference type="ARBA" id="ARBA00023316"/>
    </source>
</evidence>
<sequence length="234" mass="26410">MNQRLYVSKNAEKMLPCKLGLKEKETITVKEAILGLIIRSANDVAMVVAENIKGTEENFACLMNIRAKQLGMKDTYFKNASGWHHPCQKTTARDLAKLSIAIKRDFPKYYAFFSRNNFVFRGNIVRGHNKVNETYEGVEGLKTGYTTPAGYNLITAATRQNKSLVAIVTGGKSAESRNMQMVKLLDTHFDQPRNNKTMVDKLIIKTTVPSRTYGKKTKSTKVATNLKVRNRKKL</sequence>
<dbReference type="InterPro" id="IPR018044">
    <property type="entry name" value="Peptidase_S11"/>
</dbReference>
<evidence type="ECO:0000256" key="4">
    <source>
        <dbReference type="ARBA" id="ARBA00022960"/>
    </source>
</evidence>
<dbReference type="InterPro" id="IPR001967">
    <property type="entry name" value="Peptidase_S11_N"/>
</dbReference>
<feature type="domain" description="Peptidase S11 D-alanyl-D-alanine carboxypeptidase A N-terminal" evidence="9">
    <location>
        <begin position="5"/>
        <end position="172"/>
    </location>
</feature>
<organism evidence="10">
    <name type="scientific">Candidatus Tisiphia endosymbiont of Sergentomyia squamirostris</name>
    <dbReference type="NCBI Taxonomy" id="3113639"/>
    <lineage>
        <taxon>Bacteria</taxon>
        <taxon>Pseudomonadati</taxon>
        <taxon>Pseudomonadota</taxon>
        <taxon>Alphaproteobacteria</taxon>
        <taxon>Rickettsiales</taxon>
        <taxon>Rickettsiaceae</taxon>
        <taxon>Rickettsieae</taxon>
        <taxon>Candidatus Tisiphia</taxon>
    </lineage>
</organism>
<evidence type="ECO:0000256" key="2">
    <source>
        <dbReference type="ARBA" id="ARBA00022729"/>
    </source>
</evidence>
<dbReference type="GO" id="GO:0008360">
    <property type="term" value="P:regulation of cell shape"/>
    <property type="evidence" value="ECO:0007669"/>
    <property type="project" value="UniProtKB-KW"/>
</dbReference>
<feature type="binding site" evidence="7">
    <location>
        <position position="142"/>
    </location>
    <ligand>
        <name>substrate</name>
    </ligand>
</feature>
<comment type="similarity">
    <text evidence="1 8">Belongs to the peptidase S11 family.</text>
</comment>